<name>A0A2M8KSQ4_9BACT</name>
<comment type="caution">
    <text evidence="2">The sequence shown here is derived from an EMBL/GenBank/DDBJ whole genome shotgun (WGS) entry which is preliminary data.</text>
</comment>
<protein>
    <submittedName>
        <fullName evidence="2">Uncharacterized protein</fullName>
    </submittedName>
</protein>
<evidence type="ECO:0000313" key="3">
    <source>
        <dbReference type="Proteomes" id="UP000229554"/>
    </source>
</evidence>
<gene>
    <name evidence="2" type="ORF">COU88_02290</name>
</gene>
<evidence type="ECO:0000313" key="2">
    <source>
        <dbReference type="EMBL" id="PJE62929.1"/>
    </source>
</evidence>
<organism evidence="2 3">
    <name type="scientific">Candidatus Roizmanbacteria bacterium CG10_big_fil_rev_8_21_14_0_10_39_6</name>
    <dbReference type="NCBI Taxonomy" id="1974853"/>
    <lineage>
        <taxon>Bacteria</taxon>
        <taxon>Candidatus Roizmaniibacteriota</taxon>
    </lineage>
</organism>
<dbReference type="EMBL" id="PFED01000098">
    <property type="protein sequence ID" value="PJE62929.1"/>
    <property type="molecule type" value="Genomic_DNA"/>
</dbReference>
<feature type="compositionally biased region" description="Basic and acidic residues" evidence="1">
    <location>
        <begin position="117"/>
        <end position="134"/>
    </location>
</feature>
<evidence type="ECO:0000256" key="1">
    <source>
        <dbReference type="SAM" id="MobiDB-lite"/>
    </source>
</evidence>
<dbReference type="Proteomes" id="UP000229554">
    <property type="component" value="Unassembled WGS sequence"/>
</dbReference>
<dbReference type="AlphaFoldDB" id="A0A2M8KSQ4"/>
<sequence>MKKEFEGIEPEATQGTIKNIIDTVGGIIGRRGRASAPVWEEFEDVLEPGAFNGFNFFVVSSRLFPEFYDSELPLALVQLYKPVGIGQREVTYKIMKEEEKLRIDRYDRIQTQSYKNHEDEIEEVKTREEEREAGRSFVSEPEAL</sequence>
<accession>A0A2M8KSQ4</accession>
<feature type="region of interest" description="Disordered" evidence="1">
    <location>
        <begin position="117"/>
        <end position="144"/>
    </location>
</feature>
<feature type="non-terminal residue" evidence="2">
    <location>
        <position position="144"/>
    </location>
</feature>
<reference evidence="3" key="1">
    <citation type="submission" date="2017-09" db="EMBL/GenBank/DDBJ databases">
        <title>Depth-based differentiation of microbial function through sediment-hosted aquifers and enrichment of novel symbionts in the deep terrestrial subsurface.</title>
        <authorList>
            <person name="Probst A.J."/>
            <person name="Ladd B."/>
            <person name="Jarett J.K."/>
            <person name="Geller-Mcgrath D.E."/>
            <person name="Sieber C.M.K."/>
            <person name="Emerson J.B."/>
            <person name="Anantharaman K."/>
            <person name="Thomas B.C."/>
            <person name="Malmstrom R."/>
            <person name="Stieglmeier M."/>
            <person name="Klingl A."/>
            <person name="Woyke T."/>
            <person name="Ryan C.M."/>
            <person name="Banfield J.F."/>
        </authorList>
    </citation>
    <scope>NUCLEOTIDE SEQUENCE [LARGE SCALE GENOMIC DNA]</scope>
</reference>
<proteinExistence type="predicted"/>